<dbReference type="InterPro" id="IPR001460">
    <property type="entry name" value="PCN-bd_Tpept"/>
</dbReference>
<protein>
    <recommendedName>
        <fullName evidence="4">serine-type D-Ala-D-Ala carboxypeptidase</fullName>
        <ecNumber evidence="4">3.4.16.4</ecNumber>
    </recommendedName>
</protein>
<evidence type="ECO:0000256" key="4">
    <source>
        <dbReference type="ARBA" id="ARBA00012448"/>
    </source>
</evidence>
<dbReference type="InterPro" id="IPR050515">
    <property type="entry name" value="Beta-lactam/transpept"/>
</dbReference>
<dbReference type="RefSeq" id="WP_059350704.1">
    <property type="nucleotide sequence ID" value="NZ_LDYG01000024.1"/>
</dbReference>
<evidence type="ECO:0000256" key="6">
    <source>
        <dbReference type="ARBA" id="ARBA00034000"/>
    </source>
</evidence>
<evidence type="ECO:0000259" key="8">
    <source>
        <dbReference type="PROSITE" id="PS51178"/>
    </source>
</evidence>
<keyword evidence="7" id="KW-1133">Transmembrane helix</keyword>
<keyword evidence="10" id="KW-1185">Reference proteome</keyword>
<evidence type="ECO:0000256" key="5">
    <source>
        <dbReference type="ARBA" id="ARBA00023136"/>
    </source>
</evidence>
<dbReference type="SUPFAM" id="SSF56601">
    <property type="entry name" value="beta-lactamase/transpeptidase-like"/>
    <property type="match status" value="1"/>
</dbReference>
<dbReference type="EMBL" id="LDYG01000024">
    <property type="protein sequence ID" value="KUP07014.1"/>
    <property type="molecule type" value="Genomic_DNA"/>
</dbReference>
<evidence type="ECO:0000256" key="2">
    <source>
        <dbReference type="ARBA" id="ARBA00004752"/>
    </source>
</evidence>
<dbReference type="InterPro" id="IPR005543">
    <property type="entry name" value="PASTA_dom"/>
</dbReference>
<name>A0A147K9E2_9BACI</name>
<dbReference type="PROSITE" id="PS51178">
    <property type="entry name" value="PASTA"/>
    <property type="match status" value="2"/>
</dbReference>
<dbReference type="GO" id="GO:0071555">
    <property type="term" value="P:cell wall organization"/>
    <property type="evidence" value="ECO:0007669"/>
    <property type="project" value="TreeGrafter"/>
</dbReference>
<feature type="domain" description="PASTA" evidence="8">
    <location>
        <begin position="656"/>
        <end position="711"/>
    </location>
</feature>
<evidence type="ECO:0000313" key="9">
    <source>
        <dbReference type="EMBL" id="KUP07014.1"/>
    </source>
</evidence>
<dbReference type="Gene3D" id="3.30.70.2110">
    <property type="match status" value="1"/>
</dbReference>
<dbReference type="EC" id="3.4.16.4" evidence="4"/>
<dbReference type="InterPro" id="IPR036138">
    <property type="entry name" value="PBP_dimer_sf"/>
</dbReference>
<dbReference type="Pfam" id="PF03717">
    <property type="entry name" value="PBP_dimer"/>
    <property type="match status" value="1"/>
</dbReference>
<dbReference type="SUPFAM" id="SSF54184">
    <property type="entry name" value="Penicillin-binding protein 2x (pbp-2x), c-terminal domain"/>
    <property type="match status" value="2"/>
</dbReference>
<dbReference type="Gene3D" id="3.90.1310.10">
    <property type="entry name" value="Penicillin-binding protein 2a (Domain 2)"/>
    <property type="match status" value="1"/>
</dbReference>
<dbReference type="GO" id="GO:0005886">
    <property type="term" value="C:plasma membrane"/>
    <property type="evidence" value="ECO:0007669"/>
    <property type="project" value="TreeGrafter"/>
</dbReference>
<evidence type="ECO:0000313" key="10">
    <source>
        <dbReference type="Proteomes" id="UP000074108"/>
    </source>
</evidence>
<dbReference type="Pfam" id="PF03793">
    <property type="entry name" value="PASTA"/>
    <property type="match status" value="2"/>
</dbReference>
<dbReference type="InterPro" id="IPR005311">
    <property type="entry name" value="PBP_dimer"/>
</dbReference>
<comment type="subcellular location">
    <subcellularLocation>
        <location evidence="1">Membrane</location>
    </subcellularLocation>
</comment>
<proteinExistence type="inferred from homology"/>
<comment type="caution">
    <text evidence="9">The sequence shown here is derived from an EMBL/GenBank/DDBJ whole genome shotgun (WGS) entry which is preliminary data.</text>
</comment>
<dbReference type="GO" id="GO:0009252">
    <property type="term" value="P:peptidoglycan biosynthetic process"/>
    <property type="evidence" value="ECO:0007669"/>
    <property type="project" value="UniProtKB-UniPathway"/>
</dbReference>
<dbReference type="PANTHER" id="PTHR30627">
    <property type="entry name" value="PEPTIDOGLYCAN D,D-TRANSPEPTIDASE"/>
    <property type="match status" value="1"/>
</dbReference>
<keyword evidence="7" id="KW-0812">Transmembrane</keyword>
<dbReference type="PANTHER" id="PTHR30627:SF26">
    <property type="entry name" value="PENICILLIN-BINDING PROTEIN 2B"/>
    <property type="match status" value="1"/>
</dbReference>
<evidence type="ECO:0000256" key="3">
    <source>
        <dbReference type="ARBA" id="ARBA00007171"/>
    </source>
</evidence>
<dbReference type="SUPFAM" id="SSF56519">
    <property type="entry name" value="Penicillin binding protein dimerisation domain"/>
    <property type="match status" value="1"/>
</dbReference>
<dbReference type="UniPathway" id="UPA00219"/>
<dbReference type="PATRIC" id="fig|1150625.3.peg.1183"/>
<organism evidence="9 10">
    <name type="scientific">Bacillus coahuilensis p1.1.43</name>
    <dbReference type="NCBI Taxonomy" id="1150625"/>
    <lineage>
        <taxon>Bacteria</taxon>
        <taxon>Bacillati</taxon>
        <taxon>Bacillota</taxon>
        <taxon>Bacilli</taxon>
        <taxon>Bacillales</taxon>
        <taxon>Bacillaceae</taxon>
        <taxon>Bacillus</taxon>
    </lineage>
</organism>
<comment type="catalytic activity">
    <reaction evidence="6">
        <text>Preferential cleavage: (Ac)2-L-Lys-D-Ala-|-D-Ala. Also transpeptidation of peptidyl-alanyl moieties that are N-acyl substituents of D-alanine.</text>
        <dbReference type="EC" id="3.4.16.4"/>
    </reaction>
</comment>
<dbReference type="CDD" id="cd06575">
    <property type="entry name" value="PASTA_Pbp2x-like_2"/>
    <property type="match status" value="1"/>
</dbReference>
<dbReference type="Pfam" id="PF00905">
    <property type="entry name" value="Transpeptidase"/>
    <property type="match status" value="1"/>
</dbReference>
<dbReference type="Gene3D" id="3.40.710.10">
    <property type="entry name" value="DD-peptidase/beta-lactamase superfamily"/>
    <property type="match status" value="1"/>
</dbReference>
<reference evidence="9 10" key="1">
    <citation type="journal article" date="2016" name="Front. Microbiol.">
        <title>Microevolution Analysis of Bacillus coahuilensis Unveils Differences in Phosphorus Acquisition Strategies and Their Regulation.</title>
        <authorList>
            <person name="Gomez-Lunar Z."/>
            <person name="Hernandez-Gonzalez I."/>
            <person name="Rodriguez-Torres M.D."/>
            <person name="Souza V."/>
            <person name="Olmedo-Alvarez G."/>
        </authorList>
    </citation>
    <scope>NUCLEOTIDE SEQUENCE [LARGE SCALE GENOMIC DNA]</scope>
    <source>
        <strain evidence="10">p1.1.43</strain>
    </source>
</reference>
<dbReference type="Proteomes" id="UP000074108">
    <property type="component" value="Unassembled WGS sequence"/>
</dbReference>
<evidence type="ECO:0000256" key="7">
    <source>
        <dbReference type="SAM" id="Phobius"/>
    </source>
</evidence>
<feature type="domain" description="PASTA" evidence="8">
    <location>
        <begin position="593"/>
        <end position="654"/>
    </location>
</feature>
<comment type="pathway">
    <text evidence="2">Cell wall biogenesis; peptidoglycan biosynthesis.</text>
</comment>
<dbReference type="STRING" id="1150625.Q75_05640"/>
<dbReference type="CDD" id="cd06576">
    <property type="entry name" value="PASTA_Pbp2x-like_1"/>
    <property type="match status" value="1"/>
</dbReference>
<dbReference type="GO" id="GO:0008658">
    <property type="term" value="F:penicillin binding"/>
    <property type="evidence" value="ECO:0007669"/>
    <property type="project" value="InterPro"/>
</dbReference>
<gene>
    <name evidence="9" type="ORF">Q75_05640</name>
</gene>
<dbReference type="InterPro" id="IPR012338">
    <property type="entry name" value="Beta-lactam/transpept-like"/>
</dbReference>
<accession>A0A147K9E2</accession>
<dbReference type="OrthoDB" id="9804124at2"/>
<sequence length="731" mass="80852">MWKQDGMKVGAVILLGIFILLFFLLFSRFISIQVSGEVNEKDLNQYAEEIYHKEGVIEAKRGTIYDRNGDVIAEDSVAYTLVAILDDSVTTDEDNPKHVVDYETTAAVLSQYIDLDEQTILEKLKKKESNPKLFQVEFGSKGRDLSHTIMEQIREEELPGIIFNPSPIRFYPNGMFASHLIGYAQKEDNQTVGKMGIELSWNEQLTGSPGAYNYNSDIWGYILPYSEKIITSPQDGQDIYLTIDKTIQTFLEEALTEAEEKYSPEKMLAVVADPKTGEILAMGQRPSFNPSDRVGLEKNWHNEVVEFSYEPGSTMKTFTLAAAIEEGVFNPNDYYQSGQYKAAGGTISDHNQGRGWGPITFLEGFQRSSNVAMAYLLEKIGQDRYLDYLNDFHFGQKTGIELPGETSGKILYNYPLEKVTTAFGQGTTVTPLQLIQAETAIAGNGEMLKPYIIDKVVDPTSNKTIYKNEPITVGTPIQKDTAEKVRGYLESTVSAENGTGKPFKLSGYTVAGKTGTAQIPNPDGSGYMTGLENYLFSFLGMAPADNPQLIVYVAVQQPQLDVYESGSAPVSLVFNTVMENSLKYLAIQPTNNAEPKATKVPNFEKQSVESFQTGLQKKGIDVVIIGNGDKVIGSVPNPGATVLEGEKVIVVTDGEKTVPHMIGWSQRDVLKVIEATNSDYHMLGSGFVIKQSVTPGQIVREGEPLVVTFETYEESSTQENEEITEEDLPQD</sequence>
<keyword evidence="5 7" id="KW-0472">Membrane</keyword>
<dbReference type="FunFam" id="3.40.710.10:FF:000026">
    <property type="entry name" value="Penicillin-binding protein 1"/>
    <property type="match status" value="1"/>
</dbReference>
<comment type="similarity">
    <text evidence="3">Belongs to the transpeptidase family.</text>
</comment>
<evidence type="ECO:0000256" key="1">
    <source>
        <dbReference type="ARBA" id="ARBA00004370"/>
    </source>
</evidence>
<dbReference type="AlphaFoldDB" id="A0A147K9E2"/>
<dbReference type="GO" id="GO:0009002">
    <property type="term" value="F:serine-type D-Ala-D-Ala carboxypeptidase activity"/>
    <property type="evidence" value="ECO:0007669"/>
    <property type="project" value="UniProtKB-EC"/>
</dbReference>
<dbReference type="Gene3D" id="2.20.70.70">
    <property type="match status" value="1"/>
</dbReference>
<dbReference type="SMART" id="SM00740">
    <property type="entry name" value="PASTA"/>
    <property type="match status" value="2"/>
</dbReference>
<feature type="transmembrane region" description="Helical" evidence="7">
    <location>
        <begin position="12"/>
        <end position="30"/>
    </location>
</feature>